<dbReference type="InterPro" id="IPR010178">
    <property type="entry name" value="Lit"/>
</dbReference>
<keyword evidence="1" id="KW-0812">Transmembrane</keyword>
<keyword evidence="1" id="KW-1133">Transmembrane helix</keyword>
<keyword evidence="1" id="KW-0472">Membrane</keyword>
<sequence length="220" mass="25106">MTLRRLAAWFWGMAAILAMLLTIVDLQALDTGWYDDWYRHSDLAERLDVPEESLEEAMSMMLEYVRGDRSTMDGSLAGIGEVYNAREKAHMKDVRHLYEQAMAAKYTAWAIVGLGVVIAGWKKAWKTLALGYLQAGLCWLFLLAFLGLWAATGFTDFWTHFHELFFNNDLWLLDPATDFMIRICPESLFFDLVIRIVLEITAVAVTGGVVSWLVLRSGRR</sequence>
<dbReference type="KEGG" id="fro:AALO17_17490"/>
<evidence type="ECO:0000313" key="3">
    <source>
        <dbReference type="Proteomes" id="UP000069771"/>
    </source>
</evidence>
<dbReference type="AlphaFoldDB" id="A0A140DW56"/>
<name>A0A140DW56_9FIRM</name>
<feature type="transmembrane region" description="Helical" evidence="1">
    <location>
        <begin position="128"/>
        <end position="151"/>
    </location>
</feature>
<feature type="transmembrane region" description="Helical" evidence="1">
    <location>
        <begin position="7"/>
        <end position="29"/>
    </location>
</feature>
<evidence type="ECO:0000313" key="2">
    <source>
        <dbReference type="EMBL" id="AMK54883.1"/>
    </source>
</evidence>
<dbReference type="RefSeq" id="WP_067557864.1">
    <property type="nucleotide sequence ID" value="NZ_CAMTBT010000003.1"/>
</dbReference>
<dbReference type="STRING" id="1702221.AALO17_17490"/>
<dbReference type="Proteomes" id="UP000069771">
    <property type="component" value="Chromosome"/>
</dbReference>
<dbReference type="Pfam" id="PF07314">
    <property type="entry name" value="Lit"/>
    <property type="match status" value="1"/>
</dbReference>
<reference evidence="2 3" key="1">
    <citation type="journal article" date="2016" name="Gut Pathog.">
        <title>Whole genome sequencing of "Faecalibaculum rodentium" ALO17, isolated from C57BL/6J laboratory mouse feces.</title>
        <authorList>
            <person name="Lim S."/>
            <person name="Chang D.H."/>
            <person name="Ahn S."/>
            <person name="Kim B.C."/>
        </authorList>
    </citation>
    <scope>NUCLEOTIDE SEQUENCE [LARGE SCALE GENOMIC DNA]</scope>
    <source>
        <strain evidence="2 3">Alo17</strain>
    </source>
</reference>
<feature type="transmembrane region" description="Helical" evidence="1">
    <location>
        <begin position="192"/>
        <end position="215"/>
    </location>
</feature>
<gene>
    <name evidence="2" type="ORF">AALO17_17490</name>
</gene>
<feature type="transmembrane region" description="Helical" evidence="1">
    <location>
        <begin position="103"/>
        <end position="121"/>
    </location>
</feature>
<accession>A0A140DW56</accession>
<organism evidence="2 3">
    <name type="scientific">Faecalibaculum rodentium</name>
    <dbReference type="NCBI Taxonomy" id="1702221"/>
    <lineage>
        <taxon>Bacteria</taxon>
        <taxon>Bacillati</taxon>
        <taxon>Bacillota</taxon>
        <taxon>Erysipelotrichia</taxon>
        <taxon>Erysipelotrichales</taxon>
        <taxon>Erysipelotrichaceae</taxon>
        <taxon>Faecalibaculum</taxon>
    </lineage>
</organism>
<proteinExistence type="predicted"/>
<dbReference type="EMBL" id="CP011391">
    <property type="protein sequence ID" value="AMK54883.1"/>
    <property type="molecule type" value="Genomic_DNA"/>
</dbReference>
<dbReference type="OrthoDB" id="9813051at2"/>
<protein>
    <recommendedName>
        <fullName evidence="4">TIGR01906 family membrane protein</fullName>
    </recommendedName>
</protein>
<keyword evidence="3" id="KW-1185">Reference proteome</keyword>
<dbReference type="GeneID" id="78478405"/>
<evidence type="ECO:0008006" key="4">
    <source>
        <dbReference type="Google" id="ProtNLM"/>
    </source>
</evidence>
<evidence type="ECO:0000256" key="1">
    <source>
        <dbReference type="SAM" id="Phobius"/>
    </source>
</evidence>
<dbReference type="NCBIfam" id="TIGR01906">
    <property type="entry name" value="integ_TIGR01906"/>
    <property type="match status" value="1"/>
</dbReference>
<dbReference type="PATRIC" id="fig|1702221.3.peg.1705"/>